<accession>A0A1H5Y0Q8</accession>
<dbReference type="OrthoDB" id="9956613at2"/>
<evidence type="ECO:0000313" key="1">
    <source>
        <dbReference type="EMBL" id="SEG17247.1"/>
    </source>
</evidence>
<organism evidence="1 2">
    <name type="scientific">Nitrosospira multiformis (strain ATCC 25196 / NCIMB 11849 / C 71)</name>
    <dbReference type="NCBI Taxonomy" id="323848"/>
    <lineage>
        <taxon>Bacteria</taxon>
        <taxon>Pseudomonadati</taxon>
        <taxon>Pseudomonadota</taxon>
        <taxon>Betaproteobacteria</taxon>
        <taxon>Nitrosomonadales</taxon>
        <taxon>Nitrosomonadaceae</taxon>
        <taxon>Nitrosospira</taxon>
    </lineage>
</organism>
<proteinExistence type="predicted"/>
<sequence length="77" mass="8436">MSGPEIDYNKLRADGLEYASNQLWEAAQVIAGELGLRESPEEIIKKHPVLVVGIALLAHLDERAEERRILKGAGNGD</sequence>
<reference evidence="1 2" key="1">
    <citation type="submission" date="2016-10" db="EMBL/GenBank/DDBJ databases">
        <authorList>
            <person name="de Groot N.N."/>
        </authorList>
    </citation>
    <scope>NUCLEOTIDE SEQUENCE [LARGE SCALE GENOMIC DNA]</scope>
    <source>
        <strain evidence="1 2">Nl13</strain>
    </source>
</reference>
<dbReference type="Proteomes" id="UP000236751">
    <property type="component" value="Unassembled WGS sequence"/>
</dbReference>
<protein>
    <submittedName>
        <fullName evidence="1">Uncharacterized protein</fullName>
    </submittedName>
</protein>
<dbReference type="AlphaFoldDB" id="A0A1H5Y0Q8"/>
<dbReference type="EMBL" id="FNVK01000041">
    <property type="protein sequence ID" value="SEG17247.1"/>
    <property type="molecule type" value="Genomic_DNA"/>
</dbReference>
<dbReference type="RefSeq" id="WP_041352301.1">
    <property type="nucleotide sequence ID" value="NC_007614.1"/>
</dbReference>
<name>A0A1H5Y0Q8_NITMU</name>
<gene>
    <name evidence="1" type="ORF">SAMN05216403_14111</name>
</gene>
<evidence type="ECO:0000313" key="2">
    <source>
        <dbReference type="Proteomes" id="UP000236751"/>
    </source>
</evidence>